<dbReference type="InterPro" id="IPR046960">
    <property type="entry name" value="PPR_At4g14850-like_plant"/>
</dbReference>
<feature type="repeat" description="PPR" evidence="2">
    <location>
        <begin position="68"/>
        <end position="102"/>
    </location>
</feature>
<dbReference type="Gene3D" id="1.25.40.10">
    <property type="entry name" value="Tetratricopeptide repeat domain"/>
    <property type="match status" value="4"/>
</dbReference>
<dbReference type="PANTHER" id="PTHR47926:SF424">
    <property type="entry name" value="PENTACOTRIPEPTIDE-REPEAT REGION OF PRORP DOMAIN-CONTAINING PROTEIN"/>
    <property type="match status" value="1"/>
</dbReference>
<organism evidence="3 4">
    <name type="scientific">Coptis chinensis</name>
    <dbReference type="NCBI Taxonomy" id="261450"/>
    <lineage>
        <taxon>Eukaryota</taxon>
        <taxon>Viridiplantae</taxon>
        <taxon>Streptophyta</taxon>
        <taxon>Embryophyta</taxon>
        <taxon>Tracheophyta</taxon>
        <taxon>Spermatophyta</taxon>
        <taxon>Magnoliopsida</taxon>
        <taxon>Ranunculales</taxon>
        <taxon>Ranunculaceae</taxon>
        <taxon>Coptidoideae</taxon>
        <taxon>Coptis</taxon>
    </lineage>
</organism>
<evidence type="ECO:0000313" key="4">
    <source>
        <dbReference type="Proteomes" id="UP000631114"/>
    </source>
</evidence>
<evidence type="ECO:0008006" key="5">
    <source>
        <dbReference type="Google" id="ProtNLM"/>
    </source>
</evidence>
<accession>A0A835HTE7</accession>
<dbReference type="GO" id="GO:0003723">
    <property type="term" value="F:RNA binding"/>
    <property type="evidence" value="ECO:0007669"/>
    <property type="project" value="InterPro"/>
</dbReference>
<dbReference type="InterPro" id="IPR002885">
    <property type="entry name" value="PPR_rpt"/>
</dbReference>
<feature type="repeat" description="PPR" evidence="2">
    <location>
        <begin position="300"/>
        <end position="334"/>
    </location>
</feature>
<dbReference type="FunFam" id="1.25.40.10:FF:001175">
    <property type="entry name" value="Pentatricopeptide repeat-containing protein At1g19720"/>
    <property type="match status" value="1"/>
</dbReference>
<comment type="caution">
    <text evidence="3">The sequence shown here is derived from an EMBL/GenBank/DDBJ whole genome shotgun (WGS) entry which is preliminary data.</text>
</comment>
<gene>
    <name evidence="3" type="ORF">IFM89_002772</name>
</gene>
<keyword evidence="1" id="KW-0677">Repeat</keyword>
<dbReference type="Proteomes" id="UP000631114">
    <property type="component" value="Unassembled WGS sequence"/>
</dbReference>
<reference evidence="3 4" key="1">
    <citation type="submission" date="2020-10" db="EMBL/GenBank/DDBJ databases">
        <title>The Coptis chinensis genome and diversification of protoberbering-type alkaloids.</title>
        <authorList>
            <person name="Wang B."/>
            <person name="Shu S."/>
            <person name="Song C."/>
            <person name="Liu Y."/>
        </authorList>
    </citation>
    <scope>NUCLEOTIDE SEQUENCE [LARGE SCALE GENOMIC DNA]</scope>
    <source>
        <strain evidence="3">HL-2020</strain>
        <tissue evidence="3">Leaf</tissue>
    </source>
</reference>
<dbReference type="PANTHER" id="PTHR47926">
    <property type="entry name" value="PENTATRICOPEPTIDE REPEAT-CONTAINING PROTEIN"/>
    <property type="match status" value="1"/>
</dbReference>
<dbReference type="Pfam" id="PF13041">
    <property type="entry name" value="PPR_2"/>
    <property type="match status" value="2"/>
</dbReference>
<keyword evidence="4" id="KW-1185">Reference proteome</keyword>
<name>A0A835HTE7_9MAGN</name>
<feature type="repeat" description="PPR" evidence="2">
    <location>
        <begin position="473"/>
        <end position="507"/>
    </location>
</feature>
<dbReference type="Pfam" id="PF20431">
    <property type="entry name" value="E_motif"/>
    <property type="match status" value="1"/>
</dbReference>
<evidence type="ECO:0000256" key="1">
    <source>
        <dbReference type="ARBA" id="ARBA00022737"/>
    </source>
</evidence>
<dbReference type="GO" id="GO:0009451">
    <property type="term" value="P:RNA modification"/>
    <property type="evidence" value="ECO:0007669"/>
    <property type="project" value="InterPro"/>
</dbReference>
<dbReference type="Pfam" id="PF01535">
    <property type="entry name" value="PPR"/>
    <property type="match status" value="5"/>
</dbReference>
<dbReference type="EMBL" id="JADFTS010000005">
    <property type="protein sequence ID" value="KAF9604097.1"/>
    <property type="molecule type" value="Genomic_DNA"/>
</dbReference>
<feature type="repeat" description="PPR" evidence="2">
    <location>
        <begin position="438"/>
        <end position="472"/>
    </location>
</feature>
<feature type="repeat" description="PPR" evidence="2">
    <location>
        <begin position="335"/>
        <end position="369"/>
    </location>
</feature>
<dbReference type="AlphaFoldDB" id="A0A835HTE7"/>
<proteinExistence type="predicted"/>
<protein>
    <recommendedName>
        <fullName evidence="5">Pentatricopeptide repeat-containing protein</fullName>
    </recommendedName>
</protein>
<evidence type="ECO:0000313" key="3">
    <source>
        <dbReference type="EMBL" id="KAF9604097.1"/>
    </source>
</evidence>
<dbReference type="NCBIfam" id="TIGR00756">
    <property type="entry name" value="PPR"/>
    <property type="match status" value="6"/>
</dbReference>
<evidence type="ECO:0000256" key="2">
    <source>
        <dbReference type="PROSITE-ProRule" id="PRU00708"/>
    </source>
</evidence>
<dbReference type="InterPro" id="IPR046848">
    <property type="entry name" value="E_motif"/>
</dbReference>
<dbReference type="FunFam" id="1.25.40.10:FF:000344">
    <property type="entry name" value="Pentatricopeptide repeat-containing protein"/>
    <property type="match status" value="1"/>
</dbReference>
<feature type="repeat" description="PPR" evidence="2">
    <location>
        <begin position="197"/>
        <end position="227"/>
    </location>
</feature>
<dbReference type="FunFam" id="1.25.40.10:FF:000090">
    <property type="entry name" value="Pentatricopeptide repeat-containing protein, chloroplastic"/>
    <property type="match status" value="1"/>
</dbReference>
<dbReference type="InterPro" id="IPR011990">
    <property type="entry name" value="TPR-like_helical_dom_sf"/>
</dbReference>
<dbReference type="OrthoDB" id="185373at2759"/>
<sequence>MKGGDIKKLVSNGLYKEALSLYTQFHKTNTIPTNFIYPSLFKACGKLKTLPQALSLHALVLKTGLDKQVYTATALTDMYMKLRFLKDAYKVFDEMPERNIVSVNTTISGLSQNGCVREAFMTFKTVCLGGFRPNSVTVASALSGCEVIDHGMQMHGFGVKLGVEMDVYVATALLTMYSKCGESAYGLRMFKVIPDKNVVSYNALMALLLQSGMPRRVLELFKVMRESLDDRYSSVTWVSVLSACSVLVDIRFGKQIHCLFMKYEADCDAMVGTGFVDVYCKCGCWESAYEMFKEMEGIRSLFTWNSLISGMLLNDQCEIAVQLFEQIESEGLVPDSASWNSMISGFSQLGKGVEAFSFFNKMQFAGVIPSLKSVTSLLPICSALSAFCTGKEIHGYTIRSAIDADEFITTSLVDMYMKCGYSSLARCVFDQFDKKSDDPALWNAMILGYGRTGENENALKIFELMKNDGGQPNSATFTGIFSACSHAGNTEKGLEIFRMMTRDYCLIPTPEHFGCIVDLLARAGRLDEAWDVIREIPGPLTSLYSSLLGACVCHLDAELGEEIAERLLKSEPRDPTPLISLSNIYARQGRWTDVERIREMMTTRGLKKLPGYSLIGETGSAACKREEGRSKRQVIVYTELYYQTGRGLSLSGVACMVQVDTGAWKSVNLTSDLALHEMWPVY</sequence>
<dbReference type="PROSITE" id="PS51375">
    <property type="entry name" value="PPR"/>
    <property type="match status" value="6"/>
</dbReference>